<evidence type="ECO:0000259" key="7">
    <source>
        <dbReference type="Pfam" id="PF08281"/>
    </source>
</evidence>
<evidence type="ECO:0000313" key="9">
    <source>
        <dbReference type="Proteomes" id="UP001597042"/>
    </source>
</evidence>
<dbReference type="Pfam" id="PF04542">
    <property type="entry name" value="Sigma70_r2"/>
    <property type="match status" value="1"/>
</dbReference>
<keyword evidence="3" id="KW-0731">Sigma factor</keyword>
<keyword evidence="2" id="KW-0805">Transcription regulation</keyword>
<dbReference type="SUPFAM" id="SSF88659">
    <property type="entry name" value="Sigma3 and sigma4 domains of RNA polymerase sigma factors"/>
    <property type="match status" value="1"/>
</dbReference>
<dbReference type="InterPro" id="IPR036388">
    <property type="entry name" value="WH-like_DNA-bd_sf"/>
</dbReference>
<evidence type="ECO:0000256" key="3">
    <source>
        <dbReference type="ARBA" id="ARBA00023082"/>
    </source>
</evidence>
<evidence type="ECO:0000256" key="2">
    <source>
        <dbReference type="ARBA" id="ARBA00023015"/>
    </source>
</evidence>
<proteinExistence type="inferred from homology"/>
<dbReference type="NCBIfam" id="TIGR02937">
    <property type="entry name" value="sigma70-ECF"/>
    <property type="match status" value="1"/>
</dbReference>
<dbReference type="Pfam" id="PF08281">
    <property type="entry name" value="Sigma70_r4_2"/>
    <property type="match status" value="1"/>
</dbReference>
<protein>
    <submittedName>
        <fullName evidence="8">RNA polymerase sigma factor</fullName>
    </submittedName>
</protein>
<dbReference type="PANTHER" id="PTHR43133:SF8">
    <property type="entry name" value="RNA POLYMERASE SIGMA FACTOR HI_1459-RELATED"/>
    <property type="match status" value="1"/>
</dbReference>
<gene>
    <name evidence="8" type="ORF">ACFQZV_03130</name>
</gene>
<keyword evidence="4" id="KW-0238">DNA-binding</keyword>
<dbReference type="RefSeq" id="WP_378752620.1">
    <property type="nucleotide sequence ID" value="NZ_JBHSSV010000010.1"/>
</dbReference>
<dbReference type="SUPFAM" id="SSF88946">
    <property type="entry name" value="Sigma2 domain of RNA polymerase sigma factors"/>
    <property type="match status" value="1"/>
</dbReference>
<organism evidence="8 9">
    <name type="scientific">Microbacterium koreense</name>
    <dbReference type="NCBI Taxonomy" id="323761"/>
    <lineage>
        <taxon>Bacteria</taxon>
        <taxon>Bacillati</taxon>
        <taxon>Actinomycetota</taxon>
        <taxon>Actinomycetes</taxon>
        <taxon>Micrococcales</taxon>
        <taxon>Microbacteriaceae</taxon>
        <taxon>Microbacterium</taxon>
    </lineage>
</organism>
<keyword evidence="5" id="KW-0804">Transcription</keyword>
<dbReference type="InterPro" id="IPR014284">
    <property type="entry name" value="RNA_pol_sigma-70_dom"/>
</dbReference>
<dbReference type="InterPro" id="IPR013249">
    <property type="entry name" value="RNA_pol_sigma70_r4_t2"/>
</dbReference>
<name>A0ABW2ZNS3_9MICO</name>
<dbReference type="EMBL" id="JBHTIM010000001">
    <property type="protein sequence ID" value="MFD0780292.1"/>
    <property type="molecule type" value="Genomic_DNA"/>
</dbReference>
<comment type="caution">
    <text evidence="8">The sequence shown here is derived from an EMBL/GenBank/DDBJ whole genome shotgun (WGS) entry which is preliminary data.</text>
</comment>
<dbReference type="Gene3D" id="1.10.10.10">
    <property type="entry name" value="Winged helix-like DNA-binding domain superfamily/Winged helix DNA-binding domain"/>
    <property type="match status" value="1"/>
</dbReference>
<dbReference type="InterPro" id="IPR013324">
    <property type="entry name" value="RNA_pol_sigma_r3/r4-like"/>
</dbReference>
<sequence length="260" mass="28238">MHTIAYITPDTGRVVEADDSASLSDADESVLAALANAGDRAAASEYFARNLPKLRIIARAIGSDIMDYEDLLSDAAATVLDKWTVGTGPTTYVTAYLAQAMRNRVRDELRSPRSRVGALVDEPVIDQSPSHRRADWHREYDLLRRALRSMPADQRTVLLATAVDGRKTGEVATEFGRDPGSVYSLLRRAKLRLRRAILAVAIDDNARGAECRALVKRLPDAVPARPDQLDNPVVVAHVRACDGCATAWSAYDSLAQAAAA</sequence>
<dbReference type="InterPro" id="IPR039425">
    <property type="entry name" value="RNA_pol_sigma-70-like"/>
</dbReference>
<evidence type="ECO:0000256" key="1">
    <source>
        <dbReference type="ARBA" id="ARBA00010641"/>
    </source>
</evidence>
<keyword evidence="9" id="KW-1185">Reference proteome</keyword>
<reference evidence="9" key="1">
    <citation type="journal article" date="2019" name="Int. J. Syst. Evol. Microbiol.">
        <title>The Global Catalogue of Microorganisms (GCM) 10K type strain sequencing project: providing services to taxonomists for standard genome sequencing and annotation.</title>
        <authorList>
            <consortium name="The Broad Institute Genomics Platform"/>
            <consortium name="The Broad Institute Genome Sequencing Center for Infectious Disease"/>
            <person name="Wu L."/>
            <person name="Ma J."/>
        </authorList>
    </citation>
    <scope>NUCLEOTIDE SEQUENCE [LARGE SCALE GENOMIC DNA]</scope>
    <source>
        <strain evidence="9">CCUG 50754</strain>
    </source>
</reference>
<dbReference type="Gene3D" id="1.10.1740.10">
    <property type="match status" value="1"/>
</dbReference>
<feature type="domain" description="RNA polymerase sigma factor 70 region 4 type 2" evidence="7">
    <location>
        <begin position="141"/>
        <end position="193"/>
    </location>
</feature>
<evidence type="ECO:0000259" key="6">
    <source>
        <dbReference type="Pfam" id="PF04542"/>
    </source>
</evidence>
<evidence type="ECO:0000256" key="5">
    <source>
        <dbReference type="ARBA" id="ARBA00023163"/>
    </source>
</evidence>
<dbReference type="InterPro" id="IPR007627">
    <property type="entry name" value="RNA_pol_sigma70_r2"/>
</dbReference>
<evidence type="ECO:0000313" key="8">
    <source>
        <dbReference type="EMBL" id="MFD0780292.1"/>
    </source>
</evidence>
<accession>A0ABW2ZNS3</accession>
<comment type="similarity">
    <text evidence="1">Belongs to the sigma-70 factor family. ECF subfamily.</text>
</comment>
<feature type="domain" description="RNA polymerase sigma-70 region 2" evidence="6">
    <location>
        <begin position="47"/>
        <end position="111"/>
    </location>
</feature>
<evidence type="ECO:0000256" key="4">
    <source>
        <dbReference type="ARBA" id="ARBA00023125"/>
    </source>
</evidence>
<dbReference type="Proteomes" id="UP001597042">
    <property type="component" value="Unassembled WGS sequence"/>
</dbReference>
<dbReference type="InterPro" id="IPR013325">
    <property type="entry name" value="RNA_pol_sigma_r2"/>
</dbReference>
<dbReference type="PANTHER" id="PTHR43133">
    <property type="entry name" value="RNA POLYMERASE ECF-TYPE SIGMA FACTO"/>
    <property type="match status" value="1"/>
</dbReference>